<dbReference type="Proteomes" id="UP000241462">
    <property type="component" value="Unassembled WGS sequence"/>
</dbReference>
<protein>
    <submittedName>
        <fullName evidence="1">Uncharacterized protein</fullName>
    </submittedName>
</protein>
<dbReference type="EMBL" id="KZ678761">
    <property type="protein sequence ID" value="PSR75473.1"/>
    <property type="molecule type" value="Genomic_DNA"/>
</dbReference>
<organism evidence="1 2">
    <name type="scientific">Coniella lustricola</name>
    <dbReference type="NCBI Taxonomy" id="2025994"/>
    <lineage>
        <taxon>Eukaryota</taxon>
        <taxon>Fungi</taxon>
        <taxon>Dikarya</taxon>
        <taxon>Ascomycota</taxon>
        <taxon>Pezizomycotina</taxon>
        <taxon>Sordariomycetes</taxon>
        <taxon>Sordariomycetidae</taxon>
        <taxon>Diaporthales</taxon>
        <taxon>Schizoparmaceae</taxon>
        <taxon>Coniella</taxon>
    </lineage>
</organism>
<evidence type="ECO:0000313" key="2">
    <source>
        <dbReference type="Proteomes" id="UP000241462"/>
    </source>
</evidence>
<dbReference type="OrthoDB" id="3501153at2759"/>
<keyword evidence="2" id="KW-1185">Reference proteome</keyword>
<dbReference type="InParanoid" id="A0A2T2ZSV9"/>
<evidence type="ECO:0000313" key="1">
    <source>
        <dbReference type="EMBL" id="PSR75473.1"/>
    </source>
</evidence>
<gene>
    <name evidence="1" type="ORF">BD289DRAFT_379290</name>
</gene>
<name>A0A2T2ZSV9_9PEZI</name>
<accession>A0A2T2ZSV9</accession>
<reference evidence="1 2" key="1">
    <citation type="journal article" date="2018" name="Mycol. Prog.">
        <title>Coniella lustricola, a new species from submerged detritus.</title>
        <authorList>
            <person name="Raudabaugh D.B."/>
            <person name="Iturriaga T."/>
            <person name="Carver A."/>
            <person name="Mondo S."/>
            <person name="Pangilinan J."/>
            <person name="Lipzen A."/>
            <person name="He G."/>
            <person name="Amirebrahimi M."/>
            <person name="Grigoriev I.V."/>
            <person name="Miller A.N."/>
        </authorList>
    </citation>
    <scope>NUCLEOTIDE SEQUENCE [LARGE SCALE GENOMIC DNA]</scope>
    <source>
        <strain evidence="1 2">B22-T-1</strain>
    </source>
</reference>
<proteinExistence type="predicted"/>
<feature type="non-terminal residue" evidence="1">
    <location>
        <position position="1"/>
    </location>
</feature>
<dbReference type="AlphaFoldDB" id="A0A2T2ZSV9"/>
<sequence>FWTSDREHITHCAWMLIRIAHAYKTGQRLDTNSDHFEHNQHYSLFLLRRALEAPGINEIRIRGNVIFGGC</sequence>